<gene>
    <name evidence="6" type="ORF">OVA965_LOCUS9732</name>
    <name evidence="7" type="ORF">TMI583_LOCUS9733</name>
</gene>
<evidence type="ECO:0008006" key="9">
    <source>
        <dbReference type="Google" id="ProtNLM"/>
    </source>
</evidence>
<comment type="caution">
    <text evidence="7">The sequence shown here is derived from an EMBL/GenBank/DDBJ whole genome shotgun (WGS) entry which is preliminary data.</text>
</comment>
<reference evidence="7" key="1">
    <citation type="submission" date="2021-02" db="EMBL/GenBank/DDBJ databases">
        <authorList>
            <person name="Nowell W R."/>
        </authorList>
    </citation>
    <scope>NUCLEOTIDE SEQUENCE</scope>
</reference>
<proteinExistence type="predicted"/>
<dbReference type="Pfam" id="PF00335">
    <property type="entry name" value="Tetraspanin"/>
    <property type="match status" value="1"/>
</dbReference>
<dbReference type="EMBL" id="CAJOBA010003492">
    <property type="protein sequence ID" value="CAF3683628.1"/>
    <property type="molecule type" value="Genomic_DNA"/>
</dbReference>
<dbReference type="EMBL" id="CAJNOK010003490">
    <property type="protein sequence ID" value="CAF0903243.1"/>
    <property type="molecule type" value="Genomic_DNA"/>
</dbReference>
<feature type="transmembrane region" description="Helical" evidence="5">
    <location>
        <begin position="69"/>
        <end position="93"/>
    </location>
</feature>
<accession>A0A8S2HW35</accession>
<keyword evidence="3 5" id="KW-1133">Transmembrane helix</keyword>
<dbReference type="InterPro" id="IPR018499">
    <property type="entry name" value="Tetraspanin/Peripherin"/>
</dbReference>
<dbReference type="PANTHER" id="PTHR19282">
    <property type="entry name" value="TETRASPANIN"/>
    <property type="match status" value="1"/>
</dbReference>
<dbReference type="Proteomes" id="UP000682733">
    <property type="component" value="Unassembled WGS sequence"/>
</dbReference>
<evidence type="ECO:0000256" key="4">
    <source>
        <dbReference type="ARBA" id="ARBA00023136"/>
    </source>
</evidence>
<protein>
    <recommendedName>
        <fullName evidence="9">Tetraspanin</fullName>
    </recommendedName>
</protein>
<evidence type="ECO:0000256" key="1">
    <source>
        <dbReference type="ARBA" id="ARBA00004141"/>
    </source>
</evidence>
<feature type="transmembrane region" description="Helical" evidence="5">
    <location>
        <begin position="39"/>
        <end position="62"/>
    </location>
</feature>
<comment type="subcellular location">
    <subcellularLocation>
        <location evidence="1">Membrane</location>
        <topology evidence="1">Multi-pass membrane protein</topology>
    </subcellularLocation>
</comment>
<organism evidence="7 8">
    <name type="scientific">Didymodactylos carnosus</name>
    <dbReference type="NCBI Taxonomy" id="1234261"/>
    <lineage>
        <taxon>Eukaryota</taxon>
        <taxon>Metazoa</taxon>
        <taxon>Spiralia</taxon>
        <taxon>Gnathifera</taxon>
        <taxon>Rotifera</taxon>
        <taxon>Eurotatoria</taxon>
        <taxon>Bdelloidea</taxon>
        <taxon>Philodinida</taxon>
        <taxon>Philodinidae</taxon>
        <taxon>Didymodactylos</taxon>
    </lineage>
</organism>
<feature type="transmembrane region" description="Helical" evidence="5">
    <location>
        <begin position="12"/>
        <end position="33"/>
    </location>
</feature>
<dbReference type="AlphaFoldDB" id="A0A8S2HW35"/>
<dbReference type="Proteomes" id="UP000677228">
    <property type="component" value="Unassembled WGS sequence"/>
</dbReference>
<sequence>MSRNICSKFCLVFLNVPLFLLGIGALVVGSLYLQYNRKVAIGVVVVAIIIISVGLFGICGALMESKIFLNIYIIVMILLTLALIGGLVALIVYKKRVTNTYLNITSNRVKQFSAITDEVDKSTIIAIFKQRKCCGFEEVNDYPLLFEKFEECRKTPIDGKWTLTCIEKVKNESNVIYMAILVLTALLLLCTIFASTSACCITCQDRHYRDKDSAYS</sequence>
<keyword evidence="2 5" id="KW-0812">Transmembrane</keyword>
<dbReference type="GO" id="GO:0016020">
    <property type="term" value="C:membrane"/>
    <property type="evidence" value="ECO:0007669"/>
    <property type="project" value="UniProtKB-SubCell"/>
</dbReference>
<evidence type="ECO:0000313" key="7">
    <source>
        <dbReference type="EMBL" id="CAF3683628.1"/>
    </source>
</evidence>
<feature type="transmembrane region" description="Helical" evidence="5">
    <location>
        <begin position="176"/>
        <end position="201"/>
    </location>
</feature>
<evidence type="ECO:0000313" key="6">
    <source>
        <dbReference type="EMBL" id="CAF0903243.1"/>
    </source>
</evidence>
<evidence type="ECO:0000256" key="2">
    <source>
        <dbReference type="ARBA" id="ARBA00022692"/>
    </source>
</evidence>
<evidence type="ECO:0000256" key="3">
    <source>
        <dbReference type="ARBA" id="ARBA00022989"/>
    </source>
</evidence>
<name>A0A8S2HW35_9BILA</name>
<evidence type="ECO:0000256" key="5">
    <source>
        <dbReference type="SAM" id="Phobius"/>
    </source>
</evidence>
<evidence type="ECO:0000313" key="8">
    <source>
        <dbReference type="Proteomes" id="UP000682733"/>
    </source>
</evidence>
<keyword evidence="4 5" id="KW-0472">Membrane</keyword>